<protein>
    <submittedName>
        <fullName evidence="2">Uncharacterized protein</fullName>
    </submittedName>
</protein>
<name>A0A2W5NNH2_9SPHN</name>
<evidence type="ECO:0000256" key="1">
    <source>
        <dbReference type="SAM" id="Phobius"/>
    </source>
</evidence>
<evidence type="ECO:0000313" key="3">
    <source>
        <dbReference type="Proteomes" id="UP000249082"/>
    </source>
</evidence>
<comment type="caution">
    <text evidence="2">The sequence shown here is derived from an EMBL/GenBank/DDBJ whole genome shotgun (WGS) entry which is preliminary data.</text>
</comment>
<reference evidence="2 3" key="1">
    <citation type="submission" date="2017-08" db="EMBL/GenBank/DDBJ databases">
        <title>Infants hospitalized years apart are colonized by the same room-sourced microbial strains.</title>
        <authorList>
            <person name="Brooks B."/>
            <person name="Olm M.R."/>
            <person name="Firek B.A."/>
            <person name="Baker R."/>
            <person name="Thomas B.C."/>
            <person name="Morowitz M.J."/>
            <person name="Banfield J.F."/>
        </authorList>
    </citation>
    <scope>NUCLEOTIDE SEQUENCE [LARGE SCALE GENOMIC DNA]</scope>
    <source>
        <strain evidence="2">S2_005_002_R2_33</strain>
    </source>
</reference>
<accession>A0A2W5NNH2</accession>
<keyword evidence="1" id="KW-1133">Transmembrane helix</keyword>
<dbReference type="EMBL" id="QFPX01000007">
    <property type="protein sequence ID" value="PZQ55072.1"/>
    <property type="molecule type" value="Genomic_DNA"/>
</dbReference>
<keyword evidence="1" id="KW-0812">Transmembrane</keyword>
<feature type="transmembrane region" description="Helical" evidence="1">
    <location>
        <begin position="46"/>
        <end position="66"/>
    </location>
</feature>
<sequence>MSESDKIMAVTGTIAAMLAMVAWIGDRRRMKRRDLDRVGFMPWTTVFFFALMAAVLLLGVAGRHLFRG</sequence>
<evidence type="ECO:0000313" key="2">
    <source>
        <dbReference type="EMBL" id="PZQ55072.1"/>
    </source>
</evidence>
<keyword evidence="1" id="KW-0472">Membrane</keyword>
<feature type="transmembrane region" description="Helical" evidence="1">
    <location>
        <begin position="6"/>
        <end position="25"/>
    </location>
</feature>
<gene>
    <name evidence="2" type="ORF">DI555_10435</name>
</gene>
<dbReference type="Proteomes" id="UP000249082">
    <property type="component" value="Unassembled WGS sequence"/>
</dbReference>
<dbReference type="AlphaFoldDB" id="A0A2W5NNH2"/>
<organism evidence="2 3">
    <name type="scientific">Novosphingobium pentaromativorans</name>
    <dbReference type="NCBI Taxonomy" id="205844"/>
    <lineage>
        <taxon>Bacteria</taxon>
        <taxon>Pseudomonadati</taxon>
        <taxon>Pseudomonadota</taxon>
        <taxon>Alphaproteobacteria</taxon>
        <taxon>Sphingomonadales</taxon>
        <taxon>Sphingomonadaceae</taxon>
        <taxon>Novosphingobium</taxon>
    </lineage>
</organism>
<proteinExistence type="predicted"/>